<dbReference type="EMBL" id="CP036433">
    <property type="protein sequence ID" value="QDU94515.1"/>
    <property type="molecule type" value="Genomic_DNA"/>
</dbReference>
<keyword evidence="2" id="KW-1185">Reference proteome</keyword>
<dbReference type="Proteomes" id="UP000317648">
    <property type="component" value="Chromosome"/>
</dbReference>
<dbReference type="RefSeq" id="WP_145052984.1">
    <property type="nucleotide sequence ID" value="NZ_CP036433.1"/>
</dbReference>
<sequence length="94" mass="10724">MIDNQPPITTNEAKDTLIRLAIANFNTAERAVDESHRRGAECREELKQAAARLADLIKSTNSHYVLYEGRIYRVDGRSEKDIRRSEFEGLCLDS</sequence>
<reference evidence="1 2" key="1">
    <citation type="submission" date="2019-02" db="EMBL/GenBank/DDBJ databases">
        <title>Deep-cultivation of Planctomycetes and their phenomic and genomic characterization uncovers novel biology.</title>
        <authorList>
            <person name="Wiegand S."/>
            <person name="Jogler M."/>
            <person name="Boedeker C."/>
            <person name="Pinto D."/>
            <person name="Vollmers J."/>
            <person name="Rivas-Marin E."/>
            <person name="Kohn T."/>
            <person name="Peeters S.H."/>
            <person name="Heuer A."/>
            <person name="Rast P."/>
            <person name="Oberbeckmann S."/>
            <person name="Bunk B."/>
            <person name="Jeske O."/>
            <person name="Meyerdierks A."/>
            <person name="Storesund J.E."/>
            <person name="Kallscheuer N."/>
            <person name="Luecker S."/>
            <person name="Lage O.M."/>
            <person name="Pohl T."/>
            <person name="Merkel B.J."/>
            <person name="Hornburger P."/>
            <person name="Mueller R.-W."/>
            <person name="Bruemmer F."/>
            <person name="Labrenz M."/>
            <person name="Spormann A.M."/>
            <person name="Op den Camp H."/>
            <person name="Overmann J."/>
            <person name="Amann R."/>
            <person name="Jetten M.S.M."/>
            <person name="Mascher T."/>
            <person name="Medema M.H."/>
            <person name="Devos D.P."/>
            <person name="Kaster A.-K."/>
            <person name="Ovreas L."/>
            <person name="Rohde M."/>
            <person name="Galperin M.Y."/>
            <person name="Jogler C."/>
        </authorList>
    </citation>
    <scope>NUCLEOTIDE SEQUENCE [LARGE SCALE GENOMIC DNA]</scope>
    <source>
        <strain evidence="1 2">Pla85_3_4</strain>
    </source>
</reference>
<dbReference type="AlphaFoldDB" id="A0A518DRP7"/>
<dbReference type="KEGG" id="lcre:Pla8534_23060"/>
<evidence type="ECO:0000313" key="2">
    <source>
        <dbReference type="Proteomes" id="UP000317648"/>
    </source>
</evidence>
<name>A0A518DRP7_9BACT</name>
<gene>
    <name evidence="1" type="ORF">Pla8534_23060</name>
</gene>
<proteinExistence type="predicted"/>
<organism evidence="1 2">
    <name type="scientific">Lignipirellula cremea</name>
    <dbReference type="NCBI Taxonomy" id="2528010"/>
    <lineage>
        <taxon>Bacteria</taxon>
        <taxon>Pseudomonadati</taxon>
        <taxon>Planctomycetota</taxon>
        <taxon>Planctomycetia</taxon>
        <taxon>Pirellulales</taxon>
        <taxon>Pirellulaceae</taxon>
        <taxon>Lignipirellula</taxon>
    </lineage>
</organism>
<protein>
    <submittedName>
        <fullName evidence="1">Uncharacterized protein</fullName>
    </submittedName>
</protein>
<accession>A0A518DRP7</accession>
<evidence type="ECO:0000313" key="1">
    <source>
        <dbReference type="EMBL" id="QDU94515.1"/>
    </source>
</evidence>